<dbReference type="Proteomes" id="UP000829116">
    <property type="component" value="Chromosome"/>
</dbReference>
<protein>
    <recommendedName>
        <fullName evidence="1">Virulence factor Evf domain-containing protein</fullName>
    </recommendedName>
</protein>
<name>A0A9Q8PZC6_9GAMM</name>
<dbReference type="EMBL" id="CP093245">
    <property type="protein sequence ID" value="UNH29412.1"/>
    <property type="molecule type" value="Genomic_DNA"/>
</dbReference>
<evidence type="ECO:0000259" key="1">
    <source>
        <dbReference type="Pfam" id="PF18270"/>
    </source>
</evidence>
<organism evidence="2 3">
    <name type="scientific">Moellerella wisconsensis</name>
    <dbReference type="NCBI Taxonomy" id="158849"/>
    <lineage>
        <taxon>Bacteria</taxon>
        <taxon>Pseudomonadati</taxon>
        <taxon>Pseudomonadota</taxon>
        <taxon>Gammaproteobacteria</taxon>
        <taxon>Enterobacterales</taxon>
        <taxon>Morganellaceae</taxon>
        <taxon>Moellerella</taxon>
    </lineage>
</organism>
<gene>
    <name evidence="2" type="ORF">MNY72_08310</name>
</gene>
<sequence length="296" mass="34265">MTKFNHHRFKHSYANTNIHSYTHANMHINNTYTLSDVQPTTQTQPILHRNSDSDGIIQYIIDKSLYKKPGTHEKLTKLKKYLVSLISIVTHYINTHHPSDTLSSHQPGLKNWLDATQQLPLITCSAIQKKEISHQVKGITIAKGVLALIMETILNVQNEGLDAFLLFLQEQEQAIQLRLKKNLNQFSTTLIFCVIEAHNIMQNSVFYPKICFYHLLFNRKNAQLILNCNSSDSFEINFEYTSFSAFFNDDALKDELISHQFEQFIQRHLLSSIQNSDNFFDRHLTKSQHPPTYGSE</sequence>
<dbReference type="AlphaFoldDB" id="A0A9Q8PZC6"/>
<evidence type="ECO:0000313" key="3">
    <source>
        <dbReference type="Proteomes" id="UP000829116"/>
    </source>
</evidence>
<accession>A0A9Q8PZC6</accession>
<dbReference type="RefSeq" id="WP_241541724.1">
    <property type="nucleotide sequence ID" value="NZ_CAWQWN010000001.1"/>
</dbReference>
<dbReference type="Pfam" id="PF18270">
    <property type="entry name" value="Evf"/>
    <property type="match status" value="1"/>
</dbReference>
<reference evidence="2" key="1">
    <citation type="submission" date="2022-03" db="EMBL/GenBank/DDBJ databases">
        <title>ESBL-producing Moellerella wisconsensis and Escherichia marmotae isolated from wild game meat.</title>
        <authorList>
            <person name="Biggel M."/>
        </authorList>
    </citation>
    <scope>NUCLEOTIDE SEQUENCE</scope>
    <source>
        <strain evidence="2">W51</strain>
    </source>
</reference>
<proteinExistence type="predicted"/>
<feature type="domain" description="Virulence factor Evf" evidence="1">
    <location>
        <begin position="51"/>
        <end position="281"/>
    </location>
</feature>
<evidence type="ECO:0000313" key="2">
    <source>
        <dbReference type="EMBL" id="UNH29412.1"/>
    </source>
</evidence>
<dbReference type="InterPro" id="IPR041576">
    <property type="entry name" value="Evf"/>
</dbReference>